<evidence type="ECO:0000313" key="11">
    <source>
        <dbReference type="Proteomes" id="UP000074561"/>
    </source>
</evidence>
<dbReference type="PANTHER" id="PTHR14218:SF15">
    <property type="entry name" value="TRIPEPTIDYL-PEPTIDASE 1"/>
    <property type="match status" value="1"/>
</dbReference>
<feature type="binding site" evidence="7">
    <location>
        <position position="618"/>
    </location>
    <ligand>
        <name>Ca(2+)</name>
        <dbReference type="ChEBI" id="CHEBI:29108"/>
    </ligand>
</feature>
<dbReference type="KEGG" id="cpra:CPter91_0553"/>
<dbReference type="PANTHER" id="PTHR14218">
    <property type="entry name" value="PROTEASE S8 TRIPEPTIDYL PEPTIDASE I CLN2"/>
    <property type="match status" value="1"/>
</dbReference>
<comment type="cofactor">
    <cofactor evidence="7">
        <name>Ca(2+)</name>
        <dbReference type="ChEBI" id="CHEBI:29108"/>
    </cofactor>
    <text evidence="7">Binds 1 Ca(2+) ion per subunit.</text>
</comment>
<keyword evidence="2 7" id="KW-0479">Metal-binding</keyword>
<keyword evidence="8" id="KW-0732">Signal</keyword>
<name>A0A127PYS7_9BURK</name>
<protein>
    <submittedName>
        <fullName evidence="10">Pseudomonalisin</fullName>
    </submittedName>
</protein>
<dbReference type="SUPFAM" id="SSF54897">
    <property type="entry name" value="Protease propeptides/inhibitors"/>
    <property type="match status" value="1"/>
</dbReference>
<dbReference type="PROSITE" id="PS51695">
    <property type="entry name" value="SEDOLISIN"/>
    <property type="match status" value="1"/>
</dbReference>
<dbReference type="RefSeq" id="WP_082792556.1">
    <property type="nucleotide sequence ID" value="NZ_CP013234.1"/>
</dbReference>
<accession>A0A127PYS7</accession>
<proteinExistence type="predicted"/>
<dbReference type="STRING" id="279113.CPter91_0553"/>
<dbReference type="GO" id="GO:0046872">
    <property type="term" value="F:metal ion binding"/>
    <property type="evidence" value="ECO:0007669"/>
    <property type="project" value="UniProtKB-UniRule"/>
</dbReference>
<evidence type="ECO:0000256" key="4">
    <source>
        <dbReference type="ARBA" id="ARBA00022825"/>
    </source>
</evidence>
<evidence type="ECO:0000256" key="3">
    <source>
        <dbReference type="ARBA" id="ARBA00022801"/>
    </source>
</evidence>
<keyword evidence="4 7" id="KW-0720">Serine protease</keyword>
<evidence type="ECO:0000256" key="1">
    <source>
        <dbReference type="ARBA" id="ARBA00022670"/>
    </source>
</evidence>
<sequence length="645" mass="66537">MKSETVTKTAVQTSARKSAAGFAIPRASALSLALSLAFASLSGVAHAAADDSWVATKTKAFLPQVQAKQKSSAVDASVQTPAEAAVQMAQGEPVHVTLSLNLRNEAKLDQFLKDLHTPGSTAHRKYLTPAQFKAEYAPTEKDVATVVAHLRKAGFVNIKVAPNRQLVSASGTAATVQAGFHTALKRFQQDGRPVFANTDAAQVPAALGHIVGSVLGLQNVELAHTNFVMQAPQQARAAVLAKARTNATPVQTSHSPAEFPGIYNAGSTPTASNTTVAVISEGDLTQTISDLNTFTDSNNFAAINTNVVQTGADGSDYSDTSGMVEWNLDSQTIAGTTGGAVQQLIFYASPDMQFSSITASYNQAVSDNLAKVINVSLGACEAAANSDGTQAADDNIFKQAVAQGQTFSVSTGDAGAYNCQVSSISGAPGVPKNKSTYDVSEPASSPYVIAVGGTALYTNAGAYSSEIVWNEGLRAIGQYDAAGDVDNTKRIWATGGGYSKYEAAPSYQSGVTASGATTRGLPDIAFDAASASGANLVINGSTTNQNGNLYTVGGTSLAAPIFTGVWARLQSANANGLGFPAASFYKYFPLAANASLLHDVTSGTNGYSSSYGFKAAKGWDAVTGFGSLNIGNLNAFVTNTADFAR</sequence>
<dbReference type="Proteomes" id="UP000074561">
    <property type="component" value="Chromosome"/>
</dbReference>
<dbReference type="GO" id="GO:0006508">
    <property type="term" value="P:proteolysis"/>
    <property type="evidence" value="ECO:0007669"/>
    <property type="project" value="UniProtKB-KW"/>
</dbReference>
<keyword evidence="1 7" id="KW-0645">Protease</keyword>
<dbReference type="CDD" id="cd04056">
    <property type="entry name" value="Peptidases_S53"/>
    <property type="match status" value="1"/>
</dbReference>
<keyword evidence="5 7" id="KW-0106">Calcium</keyword>
<feature type="binding site" evidence="7">
    <location>
        <position position="599"/>
    </location>
    <ligand>
        <name>Ca(2+)</name>
        <dbReference type="ChEBI" id="CHEBI:29108"/>
    </ligand>
</feature>
<keyword evidence="3 7" id="KW-0378">Hydrolase</keyword>
<keyword evidence="6" id="KW-0865">Zymogen</keyword>
<dbReference type="InterPro" id="IPR036852">
    <property type="entry name" value="Peptidase_S8/S53_dom_sf"/>
</dbReference>
<feature type="active site" description="Charge relay system" evidence="7">
    <location>
        <position position="556"/>
    </location>
</feature>
<evidence type="ECO:0000256" key="8">
    <source>
        <dbReference type="SAM" id="SignalP"/>
    </source>
</evidence>
<feature type="domain" description="Peptidase S53" evidence="9">
    <location>
        <begin position="253"/>
        <end position="640"/>
    </location>
</feature>
<dbReference type="InterPro" id="IPR030400">
    <property type="entry name" value="Sedolisin_dom"/>
</dbReference>
<feature type="binding site" evidence="7">
    <location>
        <position position="620"/>
    </location>
    <ligand>
        <name>Ca(2+)</name>
        <dbReference type="ChEBI" id="CHEBI:29108"/>
    </ligand>
</feature>
<dbReference type="Gene3D" id="3.40.50.200">
    <property type="entry name" value="Peptidase S8/S53 domain"/>
    <property type="match status" value="1"/>
</dbReference>
<feature type="chain" id="PRO_5007277302" evidence="8">
    <location>
        <begin position="48"/>
        <end position="645"/>
    </location>
</feature>
<dbReference type="PATRIC" id="fig|279113.9.peg.558"/>
<dbReference type="InterPro" id="IPR050819">
    <property type="entry name" value="Tripeptidyl-peptidase_I"/>
</dbReference>
<reference evidence="10 11" key="1">
    <citation type="submission" date="2015-11" db="EMBL/GenBank/DDBJ databases">
        <title>Exploring the genomic traits of fungus-feeding bacterial genus Collimonas.</title>
        <authorList>
            <person name="Song C."/>
            <person name="Schmidt R."/>
            <person name="de Jager V."/>
            <person name="Krzyzanowska D."/>
            <person name="Jongedijk E."/>
            <person name="Cankar K."/>
            <person name="Beekwilder J."/>
            <person name="van Veen A."/>
            <person name="de Boer W."/>
            <person name="van Veen J.A."/>
            <person name="Garbeva P."/>
        </authorList>
    </citation>
    <scope>NUCLEOTIDE SEQUENCE [LARGE SCALE GENOMIC DNA]</scope>
    <source>
        <strain evidence="10 11">Ter91</strain>
    </source>
</reference>
<gene>
    <name evidence="10" type="primary">pcp</name>
    <name evidence="10" type="ORF">CPter91_0553</name>
</gene>
<dbReference type="GO" id="GO:0008240">
    <property type="term" value="F:tripeptidyl-peptidase activity"/>
    <property type="evidence" value="ECO:0007669"/>
    <property type="project" value="TreeGrafter"/>
</dbReference>
<evidence type="ECO:0000256" key="6">
    <source>
        <dbReference type="ARBA" id="ARBA00023145"/>
    </source>
</evidence>
<dbReference type="InterPro" id="IPR015366">
    <property type="entry name" value="S53_propep"/>
</dbReference>
<feature type="binding site" evidence="7">
    <location>
        <position position="600"/>
    </location>
    <ligand>
        <name>Ca(2+)</name>
        <dbReference type="ChEBI" id="CHEBI:29108"/>
    </ligand>
</feature>
<evidence type="ECO:0000256" key="7">
    <source>
        <dbReference type="PROSITE-ProRule" id="PRU01032"/>
    </source>
</evidence>
<evidence type="ECO:0000256" key="5">
    <source>
        <dbReference type="ARBA" id="ARBA00022837"/>
    </source>
</evidence>
<dbReference type="CDD" id="cd11377">
    <property type="entry name" value="Pro-peptidase_S53"/>
    <property type="match status" value="1"/>
</dbReference>
<dbReference type="SUPFAM" id="SSF52743">
    <property type="entry name" value="Subtilisin-like"/>
    <property type="match status" value="1"/>
</dbReference>
<evidence type="ECO:0000256" key="2">
    <source>
        <dbReference type="ARBA" id="ARBA00022723"/>
    </source>
</evidence>
<dbReference type="GO" id="GO:0004252">
    <property type="term" value="F:serine-type endopeptidase activity"/>
    <property type="evidence" value="ECO:0007669"/>
    <property type="project" value="UniProtKB-UniRule"/>
</dbReference>
<feature type="active site" description="Charge relay system" evidence="7">
    <location>
        <position position="325"/>
    </location>
</feature>
<feature type="signal peptide" evidence="8">
    <location>
        <begin position="1"/>
        <end position="47"/>
    </location>
</feature>
<dbReference type="Pfam" id="PF09286">
    <property type="entry name" value="Pro-kuma_activ"/>
    <property type="match status" value="1"/>
</dbReference>
<feature type="active site" description="Charge relay system" evidence="7">
    <location>
        <position position="329"/>
    </location>
</feature>
<dbReference type="EMBL" id="CP013234">
    <property type="protein sequence ID" value="AMP02948.1"/>
    <property type="molecule type" value="Genomic_DNA"/>
</dbReference>
<dbReference type="OrthoDB" id="5481934at2"/>
<organism evidence="10 11">
    <name type="scientific">Collimonas pratensis</name>
    <dbReference type="NCBI Taxonomy" id="279113"/>
    <lineage>
        <taxon>Bacteria</taxon>
        <taxon>Pseudomonadati</taxon>
        <taxon>Pseudomonadota</taxon>
        <taxon>Betaproteobacteria</taxon>
        <taxon>Burkholderiales</taxon>
        <taxon>Oxalobacteraceae</taxon>
        <taxon>Collimonas</taxon>
    </lineage>
</organism>
<dbReference type="PROSITE" id="PS00138">
    <property type="entry name" value="SUBTILASE_SER"/>
    <property type="match status" value="1"/>
</dbReference>
<dbReference type="AlphaFoldDB" id="A0A127PYS7"/>
<dbReference type="SMART" id="SM00944">
    <property type="entry name" value="Pro-kuma_activ"/>
    <property type="match status" value="1"/>
</dbReference>
<evidence type="ECO:0000259" key="9">
    <source>
        <dbReference type="PROSITE" id="PS51695"/>
    </source>
</evidence>
<evidence type="ECO:0000313" key="10">
    <source>
        <dbReference type="EMBL" id="AMP02948.1"/>
    </source>
</evidence>
<dbReference type="InterPro" id="IPR023828">
    <property type="entry name" value="Peptidase_S8_Ser-AS"/>
</dbReference>